<comment type="caution">
    <text evidence="1">The sequence shown here is derived from an EMBL/GenBank/DDBJ whole genome shotgun (WGS) entry which is preliminary data.</text>
</comment>
<dbReference type="EMBL" id="SMMG02000003">
    <property type="protein sequence ID" value="KAA3479568.1"/>
    <property type="molecule type" value="Genomic_DNA"/>
</dbReference>
<dbReference type="Proteomes" id="UP000325315">
    <property type="component" value="Unassembled WGS sequence"/>
</dbReference>
<gene>
    <name evidence="1" type="ORF">EPI10_020068</name>
</gene>
<protein>
    <submittedName>
        <fullName evidence="1">Uncharacterized protein</fullName>
    </submittedName>
</protein>
<accession>A0A5B6WEI6</accession>
<evidence type="ECO:0000313" key="1">
    <source>
        <dbReference type="EMBL" id="KAA3479568.1"/>
    </source>
</evidence>
<evidence type="ECO:0000313" key="2">
    <source>
        <dbReference type="Proteomes" id="UP000325315"/>
    </source>
</evidence>
<reference evidence="1" key="1">
    <citation type="submission" date="2019-08" db="EMBL/GenBank/DDBJ databases">
        <authorList>
            <person name="Liu F."/>
        </authorList>
    </citation>
    <scope>NUCLEOTIDE SEQUENCE [LARGE SCALE GENOMIC DNA]</scope>
    <source>
        <strain evidence="1">PA1801</strain>
        <tissue evidence="1">Leaf</tissue>
    </source>
</reference>
<keyword evidence="2" id="KW-1185">Reference proteome</keyword>
<dbReference type="AlphaFoldDB" id="A0A5B6WEI6"/>
<proteinExistence type="predicted"/>
<organism evidence="1 2">
    <name type="scientific">Gossypium australe</name>
    <dbReference type="NCBI Taxonomy" id="47621"/>
    <lineage>
        <taxon>Eukaryota</taxon>
        <taxon>Viridiplantae</taxon>
        <taxon>Streptophyta</taxon>
        <taxon>Embryophyta</taxon>
        <taxon>Tracheophyta</taxon>
        <taxon>Spermatophyta</taxon>
        <taxon>Magnoliopsida</taxon>
        <taxon>eudicotyledons</taxon>
        <taxon>Gunneridae</taxon>
        <taxon>Pentapetalae</taxon>
        <taxon>rosids</taxon>
        <taxon>malvids</taxon>
        <taxon>Malvales</taxon>
        <taxon>Malvaceae</taxon>
        <taxon>Malvoideae</taxon>
        <taxon>Gossypium</taxon>
    </lineage>
</organism>
<sequence length="66" mass="7354">MWFQNGMDTSASGTRCGLCFAWNGNYSIHILVQMIIQTNGGLLGFMEALDNQMGRNLIIFFEGYGV</sequence>
<name>A0A5B6WEI6_9ROSI</name>